<dbReference type="Gene3D" id="1.25.40.10">
    <property type="entry name" value="Tetratricopeptide repeat domain"/>
    <property type="match status" value="1"/>
</dbReference>
<dbReference type="OMA" id="ETYMTDL"/>
<evidence type="ECO:0000313" key="3">
    <source>
        <dbReference type="Proteomes" id="UP000751190"/>
    </source>
</evidence>
<sequence length="330" mass="35449">MAMADVGALIERAERCVDTFELPLALKFYERALAFEPDNCALLDATGELLLRLGEAERAVAVLEKSVSLAPNANFAAYLNLGQLQSGTAAVQRFEQGVELLRARERALRKRAAKVKAMAGVEARDELSVVQQQICSALCAIAEVYLTDLCDAADAEAACERAVEQALAAGAPERAPLPEALQTCANLRISQCRPADAASSLLKVVEHIAAAVDGGELEALPSHEFRTTTAKLLLEVGEVEPACDVLEQLLLEDEDEPELRYLAAVAAARARDGESAAGHVEWFQRQLSKPSCDEAMLAWSGSFEQVQRMLDELEREGDGAPVADAGMDLS</sequence>
<dbReference type="InterPro" id="IPR011990">
    <property type="entry name" value="TPR-like_helical_dom_sf"/>
</dbReference>
<keyword evidence="1" id="KW-0802">TPR repeat</keyword>
<proteinExistence type="predicted"/>
<dbReference type="AlphaFoldDB" id="A0A8J6CH39"/>
<dbReference type="OrthoDB" id="1914839at2759"/>
<comment type="caution">
    <text evidence="2">The sequence shown here is derived from an EMBL/GenBank/DDBJ whole genome shotgun (WGS) entry which is preliminary data.</text>
</comment>
<accession>A0A8J6CH39</accession>
<gene>
    <name evidence="2" type="ORF">KFE25_006245</name>
</gene>
<reference evidence="2" key="1">
    <citation type="submission" date="2021-05" db="EMBL/GenBank/DDBJ databases">
        <title>The genome of the haptophyte Pavlova lutheri (Diacronema luteri, Pavlovales) - a model for lipid biosynthesis in eukaryotic algae.</title>
        <authorList>
            <person name="Hulatt C.J."/>
            <person name="Posewitz M.C."/>
        </authorList>
    </citation>
    <scope>NUCLEOTIDE SEQUENCE</scope>
    <source>
        <strain evidence="2">NIVA-4/92</strain>
    </source>
</reference>
<organism evidence="2 3">
    <name type="scientific">Diacronema lutheri</name>
    <name type="common">Unicellular marine alga</name>
    <name type="synonym">Monochrysis lutheri</name>
    <dbReference type="NCBI Taxonomy" id="2081491"/>
    <lineage>
        <taxon>Eukaryota</taxon>
        <taxon>Haptista</taxon>
        <taxon>Haptophyta</taxon>
        <taxon>Pavlovophyceae</taxon>
        <taxon>Pavlovales</taxon>
        <taxon>Pavlovaceae</taxon>
        <taxon>Diacronema</taxon>
    </lineage>
</organism>
<dbReference type="SUPFAM" id="SSF48452">
    <property type="entry name" value="TPR-like"/>
    <property type="match status" value="1"/>
</dbReference>
<protein>
    <submittedName>
        <fullName evidence="2">Uncharacterized protein</fullName>
    </submittedName>
</protein>
<keyword evidence="3" id="KW-1185">Reference proteome</keyword>
<dbReference type="CDD" id="cd24142">
    <property type="entry name" value="ACL4-like"/>
    <property type="match status" value="1"/>
</dbReference>
<dbReference type="PROSITE" id="PS50005">
    <property type="entry name" value="TPR"/>
    <property type="match status" value="1"/>
</dbReference>
<name>A0A8J6CH39_DIALT</name>
<dbReference type="InterPro" id="IPR019734">
    <property type="entry name" value="TPR_rpt"/>
</dbReference>
<dbReference type="EMBL" id="JAGTXO010000002">
    <property type="protein sequence ID" value="KAG8469790.1"/>
    <property type="molecule type" value="Genomic_DNA"/>
</dbReference>
<dbReference type="Proteomes" id="UP000751190">
    <property type="component" value="Unassembled WGS sequence"/>
</dbReference>
<evidence type="ECO:0000313" key="2">
    <source>
        <dbReference type="EMBL" id="KAG8469790.1"/>
    </source>
</evidence>
<evidence type="ECO:0000256" key="1">
    <source>
        <dbReference type="PROSITE-ProRule" id="PRU00339"/>
    </source>
</evidence>
<feature type="repeat" description="TPR" evidence="1">
    <location>
        <begin position="40"/>
        <end position="73"/>
    </location>
</feature>